<dbReference type="PROSITE" id="PS00211">
    <property type="entry name" value="ABC_TRANSPORTER_1"/>
    <property type="match status" value="1"/>
</dbReference>
<keyword evidence="4" id="KW-0813">Transport</keyword>
<dbReference type="GO" id="GO:0008559">
    <property type="term" value="F:ABC-type xenobiotic transporter activity"/>
    <property type="evidence" value="ECO:0007669"/>
    <property type="project" value="UniProtKB-EC"/>
</dbReference>
<dbReference type="AlphaFoldDB" id="A0A2S9IBW2"/>
<dbReference type="SMART" id="SM00382">
    <property type="entry name" value="AAA"/>
    <property type="match status" value="1"/>
</dbReference>
<dbReference type="Pfam" id="PF06472">
    <property type="entry name" value="ABC_membrane_2"/>
    <property type="match status" value="1"/>
</dbReference>
<dbReference type="PROSITE" id="PS50929">
    <property type="entry name" value="ABC_TM1F"/>
    <property type="match status" value="1"/>
</dbReference>
<keyword evidence="9 11" id="KW-0472">Membrane</keyword>
<dbReference type="InterPro" id="IPR027417">
    <property type="entry name" value="P-loop_NTPase"/>
</dbReference>
<dbReference type="OrthoDB" id="9810134at2"/>
<evidence type="ECO:0000256" key="1">
    <source>
        <dbReference type="ARBA" id="ARBA00004651"/>
    </source>
</evidence>
<dbReference type="PANTHER" id="PTHR11384">
    <property type="entry name" value="ATP-BINDING CASSETTE, SUB-FAMILY D MEMBER"/>
    <property type="match status" value="1"/>
</dbReference>
<feature type="transmembrane region" description="Helical" evidence="11">
    <location>
        <begin position="109"/>
        <end position="127"/>
    </location>
</feature>
<evidence type="ECO:0000256" key="2">
    <source>
        <dbReference type="ARBA" id="ARBA00006526"/>
    </source>
</evidence>
<dbReference type="InterPro" id="IPR011527">
    <property type="entry name" value="ABC1_TM_dom"/>
</dbReference>
<comment type="caution">
    <text evidence="14">The sequence shown here is derived from an EMBL/GenBank/DDBJ whole genome shotgun (WGS) entry which is preliminary data.</text>
</comment>
<dbReference type="PANTHER" id="PTHR11384:SF59">
    <property type="entry name" value="LYSOSOMAL COBALAMIN TRANSPORTER ABCD4"/>
    <property type="match status" value="1"/>
</dbReference>
<keyword evidence="15" id="KW-1185">Reference proteome</keyword>
<dbReference type="Proteomes" id="UP000239181">
    <property type="component" value="Unassembled WGS sequence"/>
</dbReference>
<evidence type="ECO:0000256" key="4">
    <source>
        <dbReference type="ARBA" id="ARBA00022448"/>
    </source>
</evidence>
<evidence type="ECO:0000313" key="14">
    <source>
        <dbReference type="EMBL" id="PRD15289.1"/>
    </source>
</evidence>
<keyword evidence="8 11" id="KW-1133">Transmembrane helix</keyword>
<feature type="domain" description="ABC transporter" evidence="12">
    <location>
        <begin position="395"/>
        <end position="612"/>
    </location>
</feature>
<comment type="catalytic activity">
    <reaction evidence="10">
        <text>ATP + H2O + xenobioticSide 1 = ADP + phosphate + xenobioticSide 2.</text>
        <dbReference type="EC" id="7.6.2.2"/>
    </reaction>
</comment>
<keyword evidence="7" id="KW-0067">ATP-binding</keyword>
<evidence type="ECO:0000259" key="12">
    <source>
        <dbReference type="PROSITE" id="PS50893"/>
    </source>
</evidence>
<keyword evidence="5 11" id="KW-0812">Transmembrane</keyword>
<dbReference type="Gene3D" id="3.40.50.300">
    <property type="entry name" value="P-loop containing nucleotide triphosphate hydrolases"/>
    <property type="match status" value="1"/>
</dbReference>
<dbReference type="InterPro" id="IPR003439">
    <property type="entry name" value="ABC_transporter-like_ATP-bd"/>
</dbReference>
<dbReference type="EC" id="7.6.2.2" evidence="3"/>
<evidence type="ECO:0000313" key="15">
    <source>
        <dbReference type="Proteomes" id="UP000239181"/>
    </source>
</evidence>
<evidence type="ECO:0000256" key="3">
    <source>
        <dbReference type="ARBA" id="ARBA00012191"/>
    </source>
</evidence>
<dbReference type="InterPro" id="IPR003593">
    <property type="entry name" value="AAA+_ATPase"/>
</dbReference>
<accession>A0A2S9IBW2</accession>
<dbReference type="SUPFAM" id="SSF90123">
    <property type="entry name" value="ABC transporter transmembrane region"/>
    <property type="match status" value="1"/>
</dbReference>
<comment type="subcellular location">
    <subcellularLocation>
        <location evidence="1">Cell membrane</location>
        <topology evidence="1">Multi-pass membrane protein</topology>
    </subcellularLocation>
</comment>
<dbReference type="PROSITE" id="PS50893">
    <property type="entry name" value="ABC_TRANSPORTER_2"/>
    <property type="match status" value="1"/>
</dbReference>
<evidence type="ECO:0000259" key="13">
    <source>
        <dbReference type="PROSITE" id="PS50929"/>
    </source>
</evidence>
<evidence type="ECO:0000256" key="8">
    <source>
        <dbReference type="ARBA" id="ARBA00022989"/>
    </source>
</evidence>
<dbReference type="Gene3D" id="1.20.1560.10">
    <property type="entry name" value="ABC transporter type 1, transmembrane domain"/>
    <property type="match status" value="1"/>
</dbReference>
<dbReference type="GO" id="GO:0005886">
    <property type="term" value="C:plasma membrane"/>
    <property type="evidence" value="ECO:0007669"/>
    <property type="project" value="UniProtKB-SubCell"/>
</dbReference>
<organism evidence="14 15">
    <name type="scientific">Pantoea coffeiphila</name>
    <dbReference type="NCBI Taxonomy" id="1465635"/>
    <lineage>
        <taxon>Bacteria</taxon>
        <taxon>Pseudomonadati</taxon>
        <taxon>Pseudomonadota</taxon>
        <taxon>Gammaproteobacteria</taxon>
        <taxon>Enterobacterales</taxon>
        <taxon>Erwiniaceae</taxon>
        <taxon>Pantoea</taxon>
    </lineage>
</organism>
<keyword evidence="6" id="KW-0547">Nucleotide-binding</keyword>
<dbReference type="GO" id="GO:0005524">
    <property type="term" value="F:ATP binding"/>
    <property type="evidence" value="ECO:0007669"/>
    <property type="project" value="UniProtKB-KW"/>
</dbReference>
<comment type="similarity">
    <text evidence="2">Belongs to the ABC transporter superfamily. Drug exporter-2 (TC 3.A.1.117) family.</text>
</comment>
<dbReference type="EMBL" id="PDET01000007">
    <property type="protein sequence ID" value="PRD15289.1"/>
    <property type="molecule type" value="Genomic_DNA"/>
</dbReference>
<gene>
    <name evidence="14" type="ORF">CQW29_12600</name>
</gene>
<dbReference type="InterPro" id="IPR036640">
    <property type="entry name" value="ABC1_TM_sf"/>
</dbReference>
<evidence type="ECO:0000256" key="11">
    <source>
        <dbReference type="SAM" id="Phobius"/>
    </source>
</evidence>
<protein>
    <recommendedName>
        <fullName evidence="3">ABC-type xenobiotic transporter</fullName>
        <ecNumber evidence="3">7.6.2.2</ecNumber>
    </recommendedName>
</protein>
<dbReference type="GO" id="GO:0016887">
    <property type="term" value="F:ATP hydrolysis activity"/>
    <property type="evidence" value="ECO:0007669"/>
    <property type="project" value="InterPro"/>
</dbReference>
<dbReference type="SUPFAM" id="SSF52540">
    <property type="entry name" value="P-loop containing nucleoside triphosphate hydrolases"/>
    <property type="match status" value="1"/>
</dbReference>
<feature type="transmembrane region" description="Helical" evidence="11">
    <location>
        <begin position="71"/>
        <end position="89"/>
    </location>
</feature>
<evidence type="ECO:0000256" key="9">
    <source>
        <dbReference type="ARBA" id="ARBA00023136"/>
    </source>
</evidence>
<evidence type="ECO:0000256" key="6">
    <source>
        <dbReference type="ARBA" id="ARBA00022741"/>
    </source>
</evidence>
<dbReference type="CDD" id="cd03223">
    <property type="entry name" value="ABCD_peroxisomal_ALDP"/>
    <property type="match status" value="1"/>
</dbReference>
<feature type="transmembrane region" description="Helical" evidence="11">
    <location>
        <begin position="215"/>
        <end position="233"/>
    </location>
</feature>
<proteinExistence type="inferred from homology"/>
<evidence type="ECO:0000256" key="10">
    <source>
        <dbReference type="ARBA" id="ARBA00034018"/>
    </source>
</evidence>
<dbReference type="Pfam" id="PF00005">
    <property type="entry name" value="ABC_tran"/>
    <property type="match status" value="1"/>
</dbReference>
<dbReference type="InterPro" id="IPR050835">
    <property type="entry name" value="ABC_transporter_sub-D"/>
</dbReference>
<dbReference type="InterPro" id="IPR017871">
    <property type="entry name" value="ABC_transporter-like_CS"/>
</dbReference>
<reference evidence="14 15" key="1">
    <citation type="submission" date="2017-10" db="EMBL/GenBank/DDBJ databases">
        <title>Draft genome of two endophytic bacteria isolated from 'guarana' Paullinia cupana (Mart.) Ducke.</title>
        <authorList>
            <person name="Siqueira K.A."/>
            <person name="Liotti R.G."/>
            <person name="Mendes T.A."/>
            <person name="Soares M.A."/>
        </authorList>
    </citation>
    <scope>NUCLEOTIDE SEQUENCE [LARGE SCALE GENOMIC DNA]</scope>
    <source>
        <strain evidence="14 15">342</strain>
    </source>
</reference>
<name>A0A2S9IBW2_9GAMM</name>
<feature type="domain" description="ABC transmembrane type-1" evidence="13">
    <location>
        <begin position="72"/>
        <end position="358"/>
    </location>
</feature>
<evidence type="ECO:0000256" key="5">
    <source>
        <dbReference type="ARBA" id="ARBA00022692"/>
    </source>
</evidence>
<evidence type="ECO:0000256" key="7">
    <source>
        <dbReference type="ARBA" id="ARBA00022840"/>
    </source>
</evidence>
<sequence>MRPRRARMPIHLIFRPGRSDLLIFRRVSLMAVMLSELKNDQNRHRLNRLFFRRVWQLAAPYWTRKGAWKSWLTVGILCLMMGGFSLAGAKFTQLTADVTNALVDKRTDLYWELFTWLTVLGVLRFGADLVQQLIDSMLAMHWWRWLTEYIMDNYLYRHAYYHILQDEKIDNPDQRIQQEVEPFCGTVGAFPRQFLGSLMDMGVQTTIMMSISTPMFFAVIGFALFQAVAMYYINRPTIKQNFDITVAEADLRYGLTHVRNNAENIAFYRGEAVEVGHIGTRLLNATRKQMRANVYGIYMQLMNEGVGQVWNYLPLIILVPVYFRGDISYGSIAQATASATLLLNSLSVLTTYIPMLSQTVPNVVRLAEIHETFLKLQENQVDEKNHLVMKPGKTIQLNNVSLKTPGGEQSLVQNLNLELPEDSRLIIVGRTGVGKSSLLRAIGGLWQTGLGSVTLPLEEGACLFLPQRPYTFEGDLRSQICYPAAQSPVSDDELAALLDKVCLGDLLARHGPLDRVADWPRVLSLGEQQRIAFARMLLIKPRYLFLDEATSAVDLQTEAALYQLLEDVGTAWISVGHRPSVMRFHRQALRLHEGGSWELLTMEQLNELADSD</sequence>